<proteinExistence type="predicted"/>
<evidence type="ECO:0000313" key="3">
    <source>
        <dbReference type="Proteomes" id="UP000677616"/>
    </source>
</evidence>
<keyword evidence="1" id="KW-0732">Signal</keyword>
<evidence type="ECO:0000313" key="2">
    <source>
        <dbReference type="EMBL" id="QUE54925.1"/>
    </source>
</evidence>
<keyword evidence="3" id="KW-1185">Reference proteome</keyword>
<accession>A0ABX7YM76</accession>
<sequence length="136" mass="15741">MKRFLYALVAFLSVTLLASCSSTFSQQSNQEKQTITVYDENDEKILETTDTAVLEKFSDYASQNTVEGLEVFDAVPNDAQLAYRFILKGQSKYEITMEIYQNYDLLSIKDLPILGDLQLKLTKEEAEWFRTPEKWE</sequence>
<protein>
    <recommendedName>
        <fullName evidence="4">Lipoprotein</fullName>
    </recommendedName>
</protein>
<feature type="signal peptide" evidence="1">
    <location>
        <begin position="1"/>
        <end position="18"/>
    </location>
</feature>
<feature type="chain" id="PRO_5045187270" description="Lipoprotein" evidence="1">
    <location>
        <begin position="19"/>
        <end position="136"/>
    </location>
</feature>
<dbReference type="EMBL" id="CP073084">
    <property type="protein sequence ID" value="QUE54925.1"/>
    <property type="molecule type" value="Genomic_DNA"/>
</dbReference>
<organism evidence="2 3">
    <name type="scientific">Streptococcus oriscaviae</name>
    <dbReference type="NCBI Taxonomy" id="2781599"/>
    <lineage>
        <taxon>Bacteria</taxon>
        <taxon>Bacillati</taxon>
        <taxon>Bacillota</taxon>
        <taxon>Bacilli</taxon>
        <taxon>Lactobacillales</taxon>
        <taxon>Streptococcaceae</taxon>
        <taxon>Streptococcus</taxon>
    </lineage>
</organism>
<dbReference type="Proteomes" id="UP000677616">
    <property type="component" value="Chromosome"/>
</dbReference>
<name>A0ABX7YM76_9STRE</name>
<evidence type="ECO:0008006" key="4">
    <source>
        <dbReference type="Google" id="ProtNLM"/>
    </source>
</evidence>
<gene>
    <name evidence="2" type="ORF">INT76_03315</name>
</gene>
<evidence type="ECO:0000256" key="1">
    <source>
        <dbReference type="SAM" id="SignalP"/>
    </source>
</evidence>
<dbReference type="RefSeq" id="WP_212572165.1">
    <property type="nucleotide sequence ID" value="NZ_CP073084.1"/>
</dbReference>
<reference evidence="2 3" key="1">
    <citation type="submission" date="2021-04" db="EMBL/GenBank/DDBJ databases">
        <title>Complete genome sequence of a novel Streptococcus species.</title>
        <authorList>
            <person name="Teng J.L.L."/>
        </authorList>
    </citation>
    <scope>NUCLEOTIDE SEQUENCE [LARGE SCALE GENOMIC DNA]</scope>
    <source>
        <strain evidence="2 3">HKU75</strain>
    </source>
</reference>
<dbReference type="PROSITE" id="PS51257">
    <property type="entry name" value="PROKAR_LIPOPROTEIN"/>
    <property type="match status" value="1"/>
</dbReference>